<gene>
    <name evidence="2" type="ORF">ERS075579_04060</name>
</gene>
<proteinExistence type="predicted"/>
<evidence type="ECO:0000256" key="1">
    <source>
        <dbReference type="SAM" id="Coils"/>
    </source>
</evidence>
<accession>A0A0U0ZR70</accession>
<evidence type="ECO:0008006" key="4">
    <source>
        <dbReference type="Google" id="ProtNLM"/>
    </source>
</evidence>
<evidence type="ECO:0000313" key="3">
    <source>
        <dbReference type="Proteomes" id="UP000045782"/>
    </source>
</evidence>
<reference evidence="2 3" key="1">
    <citation type="submission" date="2015-03" db="EMBL/GenBank/DDBJ databases">
        <authorList>
            <person name="Murphy D."/>
        </authorList>
    </citation>
    <scope>NUCLEOTIDE SEQUENCE [LARGE SCALE GENOMIC DNA]</scope>
    <source>
        <strain evidence="2 3">PAP088</strain>
    </source>
</reference>
<dbReference type="AlphaFoldDB" id="A0A0U0ZR70"/>
<dbReference type="InterPro" id="IPR009061">
    <property type="entry name" value="DNA-bd_dom_put_sf"/>
</dbReference>
<protein>
    <recommendedName>
        <fullName evidence="4">DNA-binding protein</fullName>
    </recommendedName>
</protein>
<dbReference type="SUPFAM" id="SSF46955">
    <property type="entry name" value="Putative DNA-binding domain"/>
    <property type="match status" value="1"/>
</dbReference>
<keyword evidence="1" id="KW-0175">Coiled coil</keyword>
<feature type="coiled-coil region" evidence="1">
    <location>
        <begin position="69"/>
        <end position="96"/>
    </location>
</feature>
<dbReference type="Proteomes" id="UP000045782">
    <property type="component" value="Unassembled WGS sequence"/>
</dbReference>
<evidence type="ECO:0000313" key="2">
    <source>
        <dbReference type="EMBL" id="CPV66712.1"/>
    </source>
</evidence>
<dbReference type="RefSeq" id="WP_052619090.1">
    <property type="nucleotide sequence ID" value="NZ_CSWP01000009.1"/>
</dbReference>
<organism evidence="2 3">
    <name type="scientific">Mycobacteroides abscessus</name>
    <dbReference type="NCBI Taxonomy" id="36809"/>
    <lineage>
        <taxon>Bacteria</taxon>
        <taxon>Bacillati</taxon>
        <taxon>Actinomycetota</taxon>
        <taxon>Actinomycetes</taxon>
        <taxon>Mycobacteriales</taxon>
        <taxon>Mycobacteriaceae</taxon>
        <taxon>Mycobacteroides</taxon>
    </lineage>
</organism>
<name>A0A0U0ZR70_9MYCO</name>
<sequence length="162" mass="18250">MNSPQQRLKLSDAADRCGINADTLKLLAADGLLPQVIRGHAGHIYFPATDVPSWTEVIALLEIQRDRHLRRASDALTRLTTELEAVRNDINEARDHPRQTLGVDLMSFGHWPHDRLTSTLRGQPSITSLLEHFTTERLSITRYHDAYLDALTSHGKTPPEDE</sequence>
<dbReference type="EMBL" id="CSWP01000009">
    <property type="protein sequence ID" value="CPV66712.1"/>
    <property type="molecule type" value="Genomic_DNA"/>
</dbReference>